<dbReference type="PANTHER" id="PTHR46696">
    <property type="entry name" value="P450, PUTATIVE (EUROFUNG)-RELATED"/>
    <property type="match status" value="1"/>
</dbReference>
<comment type="similarity">
    <text evidence="1">Belongs to the cytochrome P450 family.</text>
</comment>
<protein>
    <submittedName>
        <fullName evidence="2">Cytochrome P450</fullName>
    </submittedName>
</protein>
<evidence type="ECO:0000313" key="2">
    <source>
        <dbReference type="EMBL" id="MFC4106215.1"/>
    </source>
</evidence>
<dbReference type="PRINTS" id="PR00359">
    <property type="entry name" value="BP450"/>
</dbReference>
<organism evidence="2 3">
    <name type="scientific">Micromonospora zhanjiangensis</name>
    <dbReference type="NCBI Taxonomy" id="1522057"/>
    <lineage>
        <taxon>Bacteria</taxon>
        <taxon>Bacillati</taxon>
        <taxon>Actinomycetota</taxon>
        <taxon>Actinomycetes</taxon>
        <taxon>Micromonosporales</taxon>
        <taxon>Micromonosporaceae</taxon>
        <taxon>Micromonospora</taxon>
    </lineage>
</organism>
<reference evidence="3" key="1">
    <citation type="journal article" date="2019" name="Int. J. Syst. Evol. Microbiol.">
        <title>The Global Catalogue of Microorganisms (GCM) 10K type strain sequencing project: providing services to taxonomists for standard genome sequencing and annotation.</title>
        <authorList>
            <consortium name="The Broad Institute Genomics Platform"/>
            <consortium name="The Broad Institute Genome Sequencing Center for Infectious Disease"/>
            <person name="Wu L."/>
            <person name="Ma J."/>
        </authorList>
    </citation>
    <scope>NUCLEOTIDE SEQUENCE [LARGE SCALE GENOMIC DNA]</scope>
    <source>
        <strain evidence="3">2902at01</strain>
    </source>
</reference>
<sequence length="404" mass="43324">MTAPPTGAFDASFLADPYAGWAALRRAAPVHRITLPDGAPVWLVTRYPDVRAGLADERLSLDKANGTGRWRGFSLPPALDANLLNLDPPDHTRIRRLVGRAFTAARVARLRPRIEATADELLDRVAPAGRADLVADYAGPLPVTVICDLLGVPADDRSSLRGWTDRLLTPPADDPGAAGRALGALHDFLIRLIADKRREPGDDLLSGMIAVRDDGDRLTEDELTSLAFLVLFAGYENSVHLIGTGLLALLRRPDLLADLRGPDGSAEGSLDSGLPEPVVEELLRLEPPAPLAIRRFALVDLTIGGVTIPAGETVLLGIAAANRDPDRFAEPDIVDPTRPVGGQLSLGHGIHYCLGAPLARLEARTAIGAVLRRFPRVALAVDPAELTWRTSYRVRGLRALPVTF</sequence>
<accession>A0ABV8KJD4</accession>
<dbReference type="EMBL" id="JBHSBN010000005">
    <property type="protein sequence ID" value="MFC4106215.1"/>
    <property type="molecule type" value="Genomic_DNA"/>
</dbReference>
<proteinExistence type="inferred from homology"/>
<dbReference type="InterPro" id="IPR001128">
    <property type="entry name" value="Cyt_P450"/>
</dbReference>
<dbReference type="InterPro" id="IPR002397">
    <property type="entry name" value="Cyt_P450_B"/>
</dbReference>
<evidence type="ECO:0000256" key="1">
    <source>
        <dbReference type="ARBA" id="ARBA00010617"/>
    </source>
</evidence>
<dbReference type="Gene3D" id="1.10.630.10">
    <property type="entry name" value="Cytochrome P450"/>
    <property type="match status" value="1"/>
</dbReference>
<dbReference type="SUPFAM" id="SSF48264">
    <property type="entry name" value="Cytochrome P450"/>
    <property type="match status" value="1"/>
</dbReference>
<dbReference type="Pfam" id="PF00067">
    <property type="entry name" value="p450"/>
    <property type="match status" value="1"/>
</dbReference>
<keyword evidence="3" id="KW-1185">Reference proteome</keyword>
<gene>
    <name evidence="2" type="ORF">ACFOX0_09730</name>
</gene>
<dbReference type="Proteomes" id="UP001595868">
    <property type="component" value="Unassembled WGS sequence"/>
</dbReference>
<dbReference type="CDD" id="cd11029">
    <property type="entry name" value="CYP107-like"/>
    <property type="match status" value="1"/>
</dbReference>
<name>A0ABV8KJD4_9ACTN</name>
<dbReference type="InterPro" id="IPR036396">
    <property type="entry name" value="Cyt_P450_sf"/>
</dbReference>
<dbReference type="RefSeq" id="WP_377543779.1">
    <property type="nucleotide sequence ID" value="NZ_JBHSBN010000005.1"/>
</dbReference>
<evidence type="ECO:0000313" key="3">
    <source>
        <dbReference type="Proteomes" id="UP001595868"/>
    </source>
</evidence>
<comment type="caution">
    <text evidence="2">The sequence shown here is derived from an EMBL/GenBank/DDBJ whole genome shotgun (WGS) entry which is preliminary data.</text>
</comment>
<dbReference type="PANTHER" id="PTHR46696:SF1">
    <property type="entry name" value="CYTOCHROME P450 YJIB-RELATED"/>
    <property type="match status" value="1"/>
</dbReference>